<dbReference type="InterPro" id="IPR043502">
    <property type="entry name" value="DNA/RNA_pol_sf"/>
</dbReference>
<accession>A0A0J7N0T9</accession>
<keyword evidence="11" id="KW-0863">Zinc-finger</keyword>
<dbReference type="PANTHER" id="PTHR37984:SF5">
    <property type="entry name" value="PROTEIN NYNRIN-LIKE"/>
    <property type="match status" value="1"/>
</dbReference>
<keyword evidence="3" id="KW-0808">Transferase</keyword>
<keyword evidence="11" id="KW-0862">Zinc</keyword>
<dbReference type="Pfam" id="PF00078">
    <property type="entry name" value="RVT_1"/>
    <property type="match status" value="1"/>
</dbReference>
<dbReference type="InterPro" id="IPR000477">
    <property type="entry name" value="RT_dom"/>
</dbReference>
<dbReference type="PaxDb" id="67767-A0A0J7N0T9"/>
<keyword evidence="5" id="KW-0540">Nuclease</keyword>
<dbReference type="Pfam" id="PF00665">
    <property type="entry name" value="rve"/>
    <property type="match status" value="1"/>
</dbReference>
<keyword evidence="6" id="KW-0064">Aspartyl protease</keyword>
<dbReference type="InterPro" id="IPR001878">
    <property type="entry name" value="Znf_CCHC"/>
</dbReference>
<dbReference type="InterPro" id="IPR036397">
    <property type="entry name" value="RNaseH_sf"/>
</dbReference>
<dbReference type="GO" id="GO:0004190">
    <property type="term" value="F:aspartic-type endopeptidase activity"/>
    <property type="evidence" value="ECO:0007669"/>
    <property type="project" value="UniProtKB-KW"/>
</dbReference>
<evidence type="ECO:0000313" key="17">
    <source>
        <dbReference type="Proteomes" id="UP000036403"/>
    </source>
</evidence>
<dbReference type="Gene3D" id="3.10.10.10">
    <property type="entry name" value="HIV Type 1 Reverse Transcriptase, subunit A, domain 1"/>
    <property type="match status" value="1"/>
</dbReference>
<dbReference type="GO" id="GO:0003964">
    <property type="term" value="F:RNA-directed DNA polymerase activity"/>
    <property type="evidence" value="ECO:0007669"/>
    <property type="project" value="UniProtKB-KW"/>
</dbReference>
<evidence type="ECO:0000256" key="2">
    <source>
        <dbReference type="ARBA" id="ARBA00022670"/>
    </source>
</evidence>
<evidence type="ECO:0000256" key="1">
    <source>
        <dbReference type="ARBA" id="ARBA00012493"/>
    </source>
</evidence>
<protein>
    <recommendedName>
        <fullName evidence="1">RNA-directed DNA polymerase</fullName>
        <ecNumber evidence="1">2.7.7.49</ecNumber>
    </recommendedName>
</protein>
<dbReference type="Proteomes" id="UP000036403">
    <property type="component" value="Unassembled WGS sequence"/>
</dbReference>
<evidence type="ECO:0000256" key="5">
    <source>
        <dbReference type="ARBA" id="ARBA00022722"/>
    </source>
</evidence>
<feature type="domain" description="Reverse transcriptase" evidence="14">
    <location>
        <begin position="464"/>
        <end position="642"/>
    </location>
</feature>
<evidence type="ECO:0000256" key="4">
    <source>
        <dbReference type="ARBA" id="ARBA00022695"/>
    </source>
</evidence>
<keyword evidence="11" id="KW-0479">Metal-binding</keyword>
<dbReference type="STRING" id="67767.A0A0J7N0T9"/>
<keyword evidence="8" id="KW-0695">RNA-directed DNA polymerase</keyword>
<evidence type="ECO:0000256" key="3">
    <source>
        <dbReference type="ARBA" id="ARBA00022679"/>
    </source>
</evidence>
<dbReference type="FunFam" id="3.30.70.270:FF:000026">
    <property type="entry name" value="Transposon Ty3-G Gag-Pol polyprotein"/>
    <property type="match status" value="1"/>
</dbReference>
<dbReference type="EC" id="2.7.7.49" evidence="1"/>
<reference evidence="16 17" key="1">
    <citation type="submission" date="2015-04" db="EMBL/GenBank/DDBJ databases">
        <title>Lasius niger genome sequencing.</title>
        <authorList>
            <person name="Konorov E.A."/>
            <person name="Nikitin M.A."/>
            <person name="Kirill M.V."/>
            <person name="Chang P."/>
        </authorList>
    </citation>
    <scope>NUCLEOTIDE SEQUENCE [LARGE SCALE GENOMIC DNA]</scope>
    <source>
        <tissue evidence="16">Whole</tissue>
    </source>
</reference>
<dbReference type="Gene3D" id="2.40.70.10">
    <property type="entry name" value="Acid Proteases"/>
    <property type="match status" value="1"/>
</dbReference>
<keyword evidence="7" id="KW-0378">Hydrolase</keyword>
<name>A0A0J7N0T9_LASNI</name>
<dbReference type="Gene3D" id="3.30.420.10">
    <property type="entry name" value="Ribonuclease H-like superfamily/Ribonuclease H"/>
    <property type="match status" value="1"/>
</dbReference>
<keyword evidence="10" id="KW-0511">Multifunctional enzyme</keyword>
<dbReference type="PROSITE" id="PS50158">
    <property type="entry name" value="ZF_CCHC"/>
    <property type="match status" value="1"/>
</dbReference>
<evidence type="ECO:0000259" key="14">
    <source>
        <dbReference type="PROSITE" id="PS50878"/>
    </source>
</evidence>
<dbReference type="CDD" id="cd01647">
    <property type="entry name" value="RT_LTR"/>
    <property type="match status" value="1"/>
</dbReference>
<dbReference type="PROSITE" id="PS50994">
    <property type="entry name" value="INTEGRASE"/>
    <property type="match status" value="1"/>
</dbReference>
<gene>
    <name evidence="16" type="ORF">RF55_14796</name>
</gene>
<dbReference type="SUPFAM" id="SSF53098">
    <property type="entry name" value="Ribonuclease H-like"/>
    <property type="match status" value="1"/>
</dbReference>
<evidence type="ECO:0000256" key="12">
    <source>
        <dbReference type="SAM" id="MobiDB-lite"/>
    </source>
</evidence>
<dbReference type="FunFam" id="3.10.20.370:FF:000001">
    <property type="entry name" value="Retrovirus-related Pol polyprotein from transposon 17.6-like protein"/>
    <property type="match status" value="1"/>
</dbReference>
<feature type="domain" description="CCHC-type" evidence="13">
    <location>
        <begin position="216"/>
        <end position="230"/>
    </location>
</feature>
<evidence type="ECO:0000259" key="15">
    <source>
        <dbReference type="PROSITE" id="PS50994"/>
    </source>
</evidence>
<dbReference type="InterPro" id="IPR036875">
    <property type="entry name" value="Znf_CCHC_sf"/>
</dbReference>
<dbReference type="GO" id="GO:0003677">
    <property type="term" value="F:DNA binding"/>
    <property type="evidence" value="ECO:0007669"/>
    <property type="project" value="UniProtKB-KW"/>
</dbReference>
<dbReference type="PROSITE" id="PS50878">
    <property type="entry name" value="RT_POL"/>
    <property type="match status" value="1"/>
</dbReference>
<dbReference type="Gene3D" id="3.30.70.270">
    <property type="match status" value="2"/>
</dbReference>
<proteinExistence type="predicted"/>
<dbReference type="SUPFAM" id="SSF57756">
    <property type="entry name" value="Retrovirus zinc finger-like domains"/>
    <property type="match status" value="1"/>
</dbReference>
<dbReference type="InterPro" id="IPR050951">
    <property type="entry name" value="Retrovirus_Pol_polyprotein"/>
</dbReference>
<comment type="caution">
    <text evidence="16">The sequence shown here is derived from an EMBL/GenBank/DDBJ whole genome shotgun (WGS) entry which is preliminary data.</text>
</comment>
<keyword evidence="17" id="KW-1185">Reference proteome</keyword>
<dbReference type="EMBL" id="LBMM01012363">
    <property type="protein sequence ID" value="KMQ86260.1"/>
    <property type="molecule type" value="Genomic_DNA"/>
</dbReference>
<dbReference type="GO" id="GO:0004519">
    <property type="term" value="F:endonuclease activity"/>
    <property type="evidence" value="ECO:0007669"/>
    <property type="project" value="UniProtKB-KW"/>
</dbReference>
<dbReference type="GO" id="GO:0006508">
    <property type="term" value="P:proteolysis"/>
    <property type="evidence" value="ECO:0007669"/>
    <property type="project" value="UniProtKB-KW"/>
</dbReference>
<feature type="region of interest" description="Disordered" evidence="12">
    <location>
        <begin position="160"/>
        <end position="203"/>
    </location>
</feature>
<evidence type="ECO:0000256" key="9">
    <source>
        <dbReference type="ARBA" id="ARBA00023125"/>
    </source>
</evidence>
<dbReference type="InterPro" id="IPR021109">
    <property type="entry name" value="Peptidase_aspartic_dom_sf"/>
</dbReference>
<evidence type="ECO:0000259" key="13">
    <source>
        <dbReference type="PROSITE" id="PS50158"/>
    </source>
</evidence>
<dbReference type="GO" id="GO:0015074">
    <property type="term" value="P:DNA integration"/>
    <property type="evidence" value="ECO:0007669"/>
    <property type="project" value="InterPro"/>
</dbReference>
<evidence type="ECO:0000256" key="11">
    <source>
        <dbReference type="PROSITE-ProRule" id="PRU00047"/>
    </source>
</evidence>
<keyword evidence="9" id="KW-0238">DNA-binding</keyword>
<evidence type="ECO:0000313" key="16">
    <source>
        <dbReference type="EMBL" id="KMQ86260.1"/>
    </source>
</evidence>
<feature type="region of interest" description="Disordered" evidence="12">
    <location>
        <begin position="1252"/>
        <end position="1284"/>
    </location>
</feature>
<dbReference type="SUPFAM" id="SSF50630">
    <property type="entry name" value="Acid proteases"/>
    <property type="match status" value="1"/>
</dbReference>
<feature type="domain" description="Integrase catalytic" evidence="15">
    <location>
        <begin position="1001"/>
        <end position="1156"/>
    </location>
</feature>
<dbReference type="PANTHER" id="PTHR37984">
    <property type="entry name" value="PROTEIN CBG26694"/>
    <property type="match status" value="1"/>
</dbReference>
<dbReference type="SUPFAM" id="SSF56672">
    <property type="entry name" value="DNA/RNA polymerases"/>
    <property type="match status" value="1"/>
</dbReference>
<dbReference type="GO" id="GO:0042575">
    <property type="term" value="C:DNA polymerase complex"/>
    <property type="evidence" value="ECO:0007669"/>
    <property type="project" value="UniProtKB-ARBA"/>
</dbReference>
<evidence type="ECO:0000256" key="7">
    <source>
        <dbReference type="ARBA" id="ARBA00022759"/>
    </source>
</evidence>
<evidence type="ECO:0000256" key="10">
    <source>
        <dbReference type="ARBA" id="ARBA00023268"/>
    </source>
</evidence>
<dbReference type="InterPro" id="IPR001584">
    <property type="entry name" value="Integrase_cat-core"/>
</dbReference>
<dbReference type="InterPro" id="IPR041588">
    <property type="entry name" value="Integrase_H2C2"/>
</dbReference>
<feature type="compositionally biased region" description="Basic and acidic residues" evidence="12">
    <location>
        <begin position="1270"/>
        <end position="1284"/>
    </location>
</feature>
<dbReference type="InterPro" id="IPR012337">
    <property type="entry name" value="RNaseH-like_sf"/>
</dbReference>
<keyword evidence="7" id="KW-0255">Endonuclease</keyword>
<dbReference type="GO" id="GO:0008270">
    <property type="term" value="F:zinc ion binding"/>
    <property type="evidence" value="ECO:0007669"/>
    <property type="project" value="UniProtKB-KW"/>
</dbReference>
<keyword evidence="2" id="KW-0645">Protease</keyword>
<organism evidence="16 17">
    <name type="scientific">Lasius niger</name>
    <name type="common">Black garden ant</name>
    <dbReference type="NCBI Taxonomy" id="67767"/>
    <lineage>
        <taxon>Eukaryota</taxon>
        <taxon>Metazoa</taxon>
        <taxon>Ecdysozoa</taxon>
        <taxon>Arthropoda</taxon>
        <taxon>Hexapoda</taxon>
        <taxon>Insecta</taxon>
        <taxon>Pterygota</taxon>
        <taxon>Neoptera</taxon>
        <taxon>Endopterygota</taxon>
        <taxon>Hymenoptera</taxon>
        <taxon>Apocrita</taxon>
        <taxon>Aculeata</taxon>
        <taxon>Formicoidea</taxon>
        <taxon>Formicidae</taxon>
        <taxon>Formicinae</taxon>
        <taxon>Lasius</taxon>
        <taxon>Lasius</taxon>
    </lineage>
</organism>
<keyword evidence="4" id="KW-0548">Nucleotidyltransferase</keyword>
<dbReference type="InterPro" id="IPR041577">
    <property type="entry name" value="RT_RNaseH_2"/>
</dbReference>
<sequence length="1284" mass="147408">MKTFQENQQLMFQHLQDQLQQPERDANYLAMKNITDDKKRAQMLLHSIGSTHYNTVSALVKPRILKKQSIADFVATLQRDMTECQFEIEYTCECRKEAQVSIAEVFLRAQFIRGIKDNDIREQLLQSNLTTFEDIVTKAISLEVSKMESQELTKRQATSLKIANNSEETNKIVHRQQTPRRDRSRAPHRTSRNTQLAQNKSKSRIDYRQLGIEGLCLRCGRSNHNSKECKIDRTKLKCSLCDKIGHIDKNKTNGRISDYGIGQLETNNQEIVDIYDQLNETVKDAVKYFVSVQINEKSQTFEVDSGAGYTLIPKDNFNQLNLGIKLSPPKIVFRSYTKDTIQPLGVATVLIEYKGRQSMEEIYVVPNGFAPLLGRIWIRHLQIQLEDIDDKSKSEANNVNQVCSNINDITNQYPTVFTEKIGLVVNHEISLKLRPKAKPIFNRERDVPYALREKVEKELDNLEAAGIISKTDSSDWGSPLVIIPKPDGSVRLCVDYKTGVNERLVTANFPIRRIDDVLHSLRNSRYYCKLDLYKAYLHFPVDEESAEIQAISTHRGTYKMKRLSFGIKTAPAEFNRKMYQILQELRKTEAYFDDIIVHRATLEECVENLHACLKRFQELDLHLNRNKCIFFEKSIEYLGHIIQYNKILKSPEKIRAITDMPRPTNIEDLRRFLGMITYYSKFIPNLSTLTFPLRKLLRKQQKWIWSSKCEDAFLNLKKEIVSDRVLIPFNPELPITLACDASPTDIAGILSHIIDNQERPIAFASRSLTDAERNYSQLDREALAIIFAVMHFYNYLYGKSFTLITDNQPLTRIFHPNVKLPAMTSARLLHYASFLSGFDYKIQFKKGEENQNADSLSRAPVIQLYNSGDMCLNNEVHQICTQTIFEISTEKLIAETIITETEKDTALREIKKKLQTESNDTGYTLDEGIIFKKNRVVIPASLRPQVLEELHVTHIGITKMKQLARRYCFWKGIDHDIELLVKSCNTCAAIRNNPAKASIHPWELPQDNWDRIHIDYAGPFEGYQFLLCIDAKSRWAEIKNIRQAPTSTITMDLLDEIFAVHGFPKIIVSDNATIFTSSTFKEYCRGKGICQKFIAPGHPATNGLAERNVQTLKQRLKSIADDSTPMSKKIQNILFRYRATPLAGGKSPAELYLNRQIRIQLDALRPIKASKKTDPRPGTQHLQVGERVQARSIVQNKPVWKFGTIIRKLGQLHYYIKLDQGPQIKCHIDQIRSTRVQKKVSFNLTPVAQPIPTAVPHIPRPPPPAPVIDEDNRAPEGREPPQQP</sequence>
<dbReference type="FunFam" id="1.10.340.70:FF:000004">
    <property type="entry name" value="Retrovirus-related Pol polyprotein from transposon 297-like Protein"/>
    <property type="match status" value="1"/>
</dbReference>
<feature type="non-terminal residue" evidence="16">
    <location>
        <position position="1284"/>
    </location>
</feature>
<evidence type="ECO:0000256" key="6">
    <source>
        <dbReference type="ARBA" id="ARBA00022750"/>
    </source>
</evidence>
<dbReference type="InterPro" id="IPR043128">
    <property type="entry name" value="Rev_trsase/Diguanyl_cyclase"/>
</dbReference>
<evidence type="ECO:0000256" key="8">
    <source>
        <dbReference type="ARBA" id="ARBA00022918"/>
    </source>
</evidence>
<dbReference type="Gene3D" id="4.10.60.10">
    <property type="entry name" value="Zinc finger, CCHC-type"/>
    <property type="match status" value="1"/>
</dbReference>
<dbReference type="Pfam" id="PF17919">
    <property type="entry name" value="RT_RNaseH_2"/>
    <property type="match status" value="1"/>
</dbReference>
<dbReference type="Pfam" id="PF17921">
    <property type="entry name" value="Integrase_H2C2"/>
    <property type="match status" value="1"/>
</dbReference>
<dbReference type="Gene3D" id="1.10.340.70">
    <property type="match status" value="1"/>
</dbReference>
<dbReference type="CDD" id="cd09274">
    <property type="entry name" value="RNase_HI_RT_Ty3"/>
    <property type="match status" value="1"/>
</dbReference>
<dbReference type="OrthoDB" id="7551005at2759"/>